<dbReference type="EMBL" id="PYMJ01000013">
    <property type="protein sequence ID" value="PSU47710.1"/>
    <property type="molecule type" value="Genomic_DNA"/>
</dbReference>
<keyword evidence="3" id="KW-1185">Reference proteome</keyword>
<dbReference type="InterPro" id="IPR003787">
    <property type="entry name" value="Sulphur_relay_DsrE/F-like"/>
</dbReference>
<name>A0A2T3JFL1_9GAMM</name>
<dbReference type="OrthoDB" id="9807918at2"/>
<dbReference type="PANTHER" id="PTHR34874">
    <property type="entry name" value="PROTEIN YCHN"/>
    <property type="match status" value="1"/>
</dbReference>
<comment type="function">
    <text evidence="1">Could be part of a sulfur-relay system.</text>
</comment>
<sequence length="118" mass="13114">MQNILFILNEAPYGSERSFNALRLAINLNEQEYEAIQLQIFLMSDSVSCALVKQKPSEGYNIQQMLDILLAQGAQVKLCKTCTDARGMTDLPLLEGAEIGTLDDLSLWTLNADKVVSF</sequence>
<dbReference type="GO" id="GO:0005829">
    <property type="term" value="C:cytosol"/>
    <property type="evidence" value="ECO:0007669"/>
    <property type="project" value="TreeGrafter"/>
</dbReference>
<evidence type="ECO:0000313" key="3">
    <source>
        <dbReference type="Proteomes" id="UP000240987"/>
    </source>
</evidence>
<comment type="caution">
    <text evidence="2">The sequence shown here is derived from an EMBL/GenBank/DDBJ whole genome shotgun (WGS) entry which is preliminary data.</text>
</comment>
<organism evidence="2 3">
    <name type="scientific">Photobacterium frigidiphilum</name>
    <dbReference type="NCBI Taxonomy" id="264736"/>
    <lineage>
        <taxon>Bacteria</taxon>
        <taxon>Pseudomonadati</taxon>
        <taxon>Pseudomonadota</taxon>
        <taxon>Gammaproteobacteria</taxon>
        <taxon>Vibrionales</taxon>
        <taxon>Vibrionaceae</taxon>
        <taxon>Photobacterium</taxon>
    </lineage>
</organism>
<evidence type="ECO:0000313" key="2">
    <source>
        <dbReference type="EMBL" id="PSU47710.1"/>
    </source>
</evidence>
<proteinExistence type="predicted"/>
<dbReference type="InterPro" id="IPR027396">
    <property type="entry name" value="DsrEFH-like"/>
</dbReference>
<gene>
    <name evidence="2" type="ORF">C9J12_14285</name>
</gene>
<dbReference type="PANTHER" id="PTHR34874:SF1">
    <property type="entry name" value="PROTEIN YCHN"/>
    <property type="match status" value="1"/>
</dbReference>
<dbReference type="RefSeq" id="WP_107243333.1">
    <property type="nucleotide sequence ID" value="NZ_PYMJ01000013.1"/>
</dbReference>
<reference evidence="2 3" key="1">
    <citation type="submission" date="2018-01" db="EMBL/GenBank/DDBJ databases">
        <title>Whole genome sequencing of Histamine producing bacteria.</title>
        <authorList>
            <person name="Butler K."/>
        </authorList>
    </citation>
    <scope>NUCLEOTIDE SEQUENCE [LARGE SCALE GENOMIC DNA]</scope>
    <source>
        <strain evidence="2 3">JCM 12947</strain>
    </source>
</reference>
<evidence type="ECO:0000256" key="1">
    <source>
        <dbReference type="ARBA" id="ARBA00002850"/>
    </source>
</evidence>
<dbReference type="Gene3D" id="3.40.1260.10">
    <property type="entry name" value="DsrEFH-like"/>
    <property type="match status" value="1"/>
</dbReference>
<dbReference type="Proteomes" id="UP000240987">
    <property type="component" value="Unassembled WGS sequence"/>
</dbReference>
<dbReference type="AlphaFoldDB" id="A0A2T3JFL1"/>
<accession>A0A2T3JFL1</accession>
<protein>
    <submittedName>
        <fullName evidence="2">Uncharacterized protein</fullName>
    </submittedName>
</protein>
<dbReference type="Pfam" id="PF02635">
    <property type="entry name" value="DsrE"/>
    <property type="match status" value="1"/>
</dbReference>
<dbReference type="SUPFAM" id="SSF75169">
    <property type="entry name" value="DsrEFH-like"/>
    <property type="match status" value="1"/>
</dbReference>